<dbReference type="GO" id="GO:0006144">
    <property type="term" value="P:purine nucleobase metabolic process"/>
    <property type="evidence" value="ECO:0007669"/>
    <property type="project" value="UniProtKB-KW"/>
</dbReference>
<accession>A0A4U1JCH1</accession>
<dbReference type="EMBL" id="SSMQ01000016">
    <property type="protein sequence ID" value="TKD07567.1"/>
    <property type="molecule type" value="Genomic_DNA"/>
</dbReference>
<dbReference type="RefSeq" id="WP_136930163.1">
    <property type="nucleotide sequence ID" value="NZ_SSMQ01000016.1"/>
</dbReference>
<dbReference type="PANTHER" id="PTHR43466">
    <property type="entry name" value="2-OXO-4-HYDROXY-4-CARBOXY-5-UREIDOIMIDAZOLINE DECARBOXYLASE-RELATED"/>
    <property type="match status" value="1"/>
</dbReference>
<evidence type="ECO:0000313" key="9">
    <source>
        <dbReference type="Proteomes" id="UP000309215"/>
    </source>
</evidence>
<evidence type="ECO:0000256" key="5">
    <source>
        <dbReference type="ARBA" id="ARBA00022793"/>
    </source>
</evidence>
<evidence type="ECO:0000259" key="7">
    <source>
        <dbReference type="Pfam" id="PF09349"/>
    </source>
</evidence>
<reference evidence="8 9" key="1">
    <citation type="submission" date="2019-04" db="EMBL/GenBank/DDBJ databases">
        <authorList>
            <person name="Li Y."/>
            <person name="Wang J."/>
        </authorList>
    </citation>
    <scope>NUCLEOTIDE SEQUENCE [LARGE SCALE GENOMIC DNA]</scope>
    <source>
        <strain evidence="8 9">DSM 14668</strain>
    </source>
</reference>
<evidence type="ECO:0000256" key="6">
    <source>
        <dbReference type="ARBA" id="ARBA00023239"/>
    </source>
</evidence>
<dbReference type="AlphaFoldDB" id="A0A4U1JCH1"/>
<comment type="catalytic activity">
    <reaction evidence="1">
        <text>5-hydroxy-2-oxo-4-ureido-2,5-dihydro-1H-imidazole-5-carboxylate + H(+) = (S)-allantoin + CO2</text>
        <dbReference type="Rhea" id="RHEA:26301"/>
        <dbReference type="ChEBI" id="CHEBI:15378"/>
        <dbReference type="ChEBI" id="CHEBI:15678"/>
        <dbReference type="ChEBI" id="CHEBI:16526"/>
        <dbReference type="ChEBI" id="CHEBI:58639"/>
        <dbReference type="EC" id="4.1.1.97"/>
    </reaction>
</comment>
<dbReference type="Proteomes" id="UP000309215">
    <property type="component" value="Unassembled WGS sequence"/>
</dbReference>
<feature type="domain" description="Oxo-4-hydroxy-4-carboxy-5-ureidoimidazoline decarboxylase" evidence="7">
    <location>
        <begin position="8"/>
        <end position="161"/>
    </location>
</feature>
<protein>
    <recommendedName>
        <fullName evidence="3">2-oxo-4-hydroxy-4-carboxy-5-ureidoimidazoline decarboxylase</fullName>
        <ecNumber evidence="3">4.1.1.97</ecNumber>
    </recommendedName>
</protein>
<sequence length="166" mass="18245">MDDCRALNDLSNDEARAALTRCCGSTRWVDHMLHARPFQSRAELFEAASRHWNALDVADWDEAFSHHPRIGDPAAASKSTATWAANEQAGAARSADEVRAAIAEGNRAYEAKFGRIYLVCATGKTGEELLAILRARLGNDAAEELRVAVGEQEKITRLRLEKILSP</sequence>
<keyword evidence="5" id="KW-0210">Decarboxylase</keyword>
<dbReference type="OrthoDB" id="9787041at2"/>
<dbReference type="Pfam" id="PF09349">
    <property type="entry name" value="OHCU_decarbox"/>
    <property type="match status" value="1"/>
</dbReference>
<evidence type="ECO:0000313" key="8">
    <source>
        <dbReference type="EMBL" id="TKD07567.1"/>
    </source>
</evidence>
<dbReference type="GO" id="GO:0051997">
    <property type="term" value="F:2-oxo-4-hydroxy-4-carboxy-5-ureidoimidazoline decarboxylase activity"/>
    <property type="evidence" value="ECO:0007669"/>
    <property type="project" value="UniProtKB-EC"/>
</dbReference>
<comment type="caution">
    <text evidence="8">The sequence shown here is derived from an EMBL/GenBank/DDBJ whole genome shotgun (WGS) entry which is preliminary data.</text>
</comment>
<dbReference type="EC" id="4.1.1.97" evidence="3"/>
<keyword evidence="9" id="KW-1185">Reference proteome</keyword>
<dbReference type="Gene3D" id="1.10.3330.10">
    <property type="entry name" value="Oxo-4-hydroxy-4-carboxy-5-ureidoimidazoline decarboxylase"/>
    <property type="match status" value="1"/>
</dbReference>
<dbReference type="NCBIfam" id="TIGR03180">
    <property type="entry name" value="UraD_2"/>
    <property type="match status" value="1"/>
</dbReference>
<gene>
    <name evidence="8" type="primary">uraD</name>
    <name evidence="8" type="ORF">E8A74_17525</name>
</gene>
<dbReference type="InterPro" id="IPR018020">
    <property type="entry name" value="OHCU_decarboxylase"/>
</dbReference>
<dbReference type="InterPro" id="IPR036778">
    <property type="entry name" value="OHCU_decarboxylase_sf"/>
</dbReference>
<dbReference type="PANTHER" id="PTHR43466:SF1">
    <property type="entry name" value="2-OXO-4-HYDROXY-4-CARBOXY-5-UREIDOIMIDAZOLINE DECARBOXYLASE-RELATED"/>
    <property type="match status" value="1"/>
</dbReference>
<keyword evidence="6 8" id="KW-0456">Lyase</keyword>
<dbReference type="GO" id="GO:0019628">
    <property type="term" value="P:urate catabolic process"/>
    <property type="evidence" value="ECO:0007669"/>
    <property type="project" value="TreeGrafter"/>
</dbReference>
<dbReference type="InterPro" id="IPR017595">
    <property type="entry name" value="OHCU_decarboxylase-2"/>
</dbReference>
<comment type="pathway">
    <text evidence="2">Purine metabolism; urate degradation; (S)-allantoin from urate: step 3/3.</text>
</comment>
<name>A0A4U1JCH1_9BACT</name>
<proteinExistence type="predicted"/>
<evidence type="ECO:0000256" key="1">
    <source>
        <dbReference type="ARBA" id="ARBA00001163"/>
    </source>
</evidence>
<dbReference type="SUPFAM" id="SSF158694">
    <property type="entry name" value="UraD-Like"/>
    <property type="match status" value="1"/>
</dbReference>
<evidence type="ECO:0000256" key="4">
    <source>
        <dbReference type="ARBA" id="ARBA00022631"/>
    </source>
</evidence>
<organism evidence="8 9">
    <name type="scientific">Polyangium fumosum</name>
    <dbReference type="NCBI Taxonomy" id="889272"/>
    <lineage>
        <taxon>Bacteria</taxon>
        <taxon>Pseudomonadati</taxon>
        <taxon>Myxococcota</taxon>
        <taxon>Polyangia</taxon>
        <taxon>Polyangiales</taxon>
        <taxon>Polyangiaceae</taxon>
        <taxon>Polyangium</taxon>
    </lineage>
</organism>
<keyword evidence="4" id="KW-0659">Purine metabolism</keyword>
<evidence type="ECO:0000256" key="2">
    <source>
        <dbReference type="ARBA" id="ARBA00004754"/>
    </source>
</evidence>
<evidence type="ECO:0000256" key="3">
    <source>
        <dbReference type="ARBA" id="ARBA00012257"/>
    </source>
</evidence>
<dbReference type="NCBIfam" id="NF010372">
    <property type="entry name" value="PRK13798.1"/>
    <property type="match status" value="1"/>
</dbReference>